<organism evidence="1 2">
    <name type="scientific">Rhabditophanes sp. KR3021</name>
    <dbReference type="NCBI Taxonomy" id="114890"/>
    <lineage>
        <taxon>Eukaryota</taxon>
        <taxon>Metazoa</taxon>
        <taxon>Ecdysozoa</taxon>
        <taxon>Nematoda</taxon>
        <taxon>Chromadorea</taxon>
        <taxon>Rhabditida</taxon>
        <taxon>Tylenchina</taxon>
        <taxon>Panagrolaimomorpha</taxon>
        <taxon>Strongyloidoidea</taxon>
        <taxon>Alloionematidae</taxon>
        <taxon>Rhabditophanes</taxon>
    </lineage>
</organism>
<evidence type="ECO:0000313" key="1">
    <source>
        <dbReference type="Proteomes" id="UP000095286"/>
    </source>
</evidence>
<protein>
    <submittedName>
        <fullName evidence="2">DUF19 domain-containing protein</fullName>
    </submittedName>
</protein>
<reference evidence="2" key="1">
    <citation type="submission" date="2016-11" db="UniProtKB">
        <authorList>
            <consortium name="WormBaseParasite"/>
        </authorList>
    </citation>
    <scope>IDENTIFICATION</scope>
    <source>
        <strain evidence="2">KR3021</strain>
    </source>
</reference>
<name>A0AC35TJC0_9BILA</name>
<sequence>MMKAFILLTIALCAVGTFAQQTCDQSHYDSVRTCYSQFLNNYNLSLGANYTLPRYTALASNRGRDEMGFNNLNMAKVCMIQNTFSNCIGPDNVCIDPTDLPQIFGVFANDHYAYTEDFFIANYECQTAYNITMNNFYCLASIGRSGYNAIMQCEAQLEADINNNHDVCAAENTYTQCLMNIYISYCGKDAGSYICNIQNVGLTHILPQCTQNVTTCPPYSS</sequence>
<dbReference type="WBParaSite" id="RSKR_0000121300.1">
    <property type="protein sequence ID" value="RSKR_0000121300.1"/>
    <property type="gene ID" value="RSKR_0000121300"/>
</dbReference>
<accession>A0AC35TJC0</accession>
<proteinExistence type="predicted"/>
<evidence type="ECO:0000313" key="2">
    <source>
        <dbReference type="WBParaSite" id="RSKR_0000121300.1"/>
    </source>
</evidence>
<dbReference type="Proteomes" id="UP000095286">
    <property type="component" value="Unplaced"/>
</dbReference>